<dbReference type="Pfam" id="PF01121">
    <property type="entry name" value="CoaE"/>
    <property type="match status" value="1"/>
</dbReference>
<protein>
    <recommendedName>
        <fullName evidence="5 6">Dephospho-CoA kinase</fullName>
        <ecNumber evidence="5 6">2.7.1.24</ecNumber>
    </recommendedName>
    <alternativeName>
        <fullName evidence="5">Dephosphocoenzyme A kinase</fullName>
    </alternativeName>
</protein>
<comment type="catalytic activity">
    <reaction evidence="5">
        <text>3'-dephospho-CoA + ATP = ADP + CoA + H(+)</text>
        <dbReference type="Rhea" id="RHEA:18245"/>
        <dbReference type="ChEBI" id="CHEBI:15378"/>
        <dbReference type="ChEBI" id="CHEBI:30616"/>
        <dbReference type="ChEBI" id="CHEBI:57287"/>
        <dbReference type="ChEBI" id="CHEBI:57328"/>
        <dbReference type="ChEBI" id="CHEBI:456216"/>
        <dbReference type="EC" id="2.7.1.24"/>
    </reaction>
</comment>
<dbReference type="AlphaFoldDB" id="A0A1A9I1E5"/>
<dbReference type="PANTHER" id="PTHR10695:SF46">
    <property type="entry name" value="BIFUNCTIONAL COENZYME A SYNTHASE-RELATED"/>
    <property type="match status" value="1"/>
</dbReference>
<keyword evidence="8" id="KW-1185">Reference proteome</keyword>
<comment type="subcellular location">
    <subcellularLocation>
        <location evidence="5">Cytoplasm</location>
    </subcellularLocation>
</comment>
<dbReference type="Gene3D" id="3.40.50.300">
    <property type="entry name" value="P-loop containing nucleotide triphosphate hydrolases"/>
    <property type="match status" value="1"/>
</dbReference>
<dbReference type="NCBIfam" id="TIGR00152">
    <property type="entry name" value="dephospho-CoA kinase"/>
    <property type="match status" value="1"/>
</dbReference>
<keyword evidence="4 5" id="KW-0173">Coenzyme A biosynthesis</keyword>
<comment type="function">
    <text evidence="5">Catalyzes the phosphorylation of the 3'-hydroxyl group of dephosphocoenzyme A to form coenzyme A.</text>
</comment>
<keyword evidence="2 5" id="KW-0547">Nucleotide-binding</keyword>
<reference evidence="7 8" key="1">
    <citation type="submission" date="2016-05" db="EMBL/GenBank/DDBJ databases">
        <title>Niabella ginsenosidivorans BS26 whole genome sequencing.</title>
        <authorList>
            <person name="Im W.T."/>
            <person name="Siddiqi M.Z."/>
        </authorList>
    </citation>
    <scope>NUCLEOTIDE SEQUENCE [LARGE SCALE GENOMIC DNA]</scope>
    <source>
        <strain evidence="7 8">BS26</strain>
    </source>
</reference>
<proteinExistence type="inferred from homology"/>
<dbReference type="PANTHER" id="PTHR10695">
    <property type="entry name" value="DEPHOSPHO-COA KINASE-RELATED"/>
    <property type="match status" value="1"/>
</dbReference>
<dbReference type="CDD" id="cd02022">
    <property type="entry name" value="DPCK"/>
    <property type="match status" value="1"/>
</dbReference>
<keyword evidence="5 7" id="KW-0418">Kinase</keyword>
<dbReference type="GO" id="GO:0005737">
    <property type="term" value="C:cytoplasm"/>
    <property type="evidence" value="ECO:0007669"/>
    <property type="project" value="UniProtKB-SubCell"/>
</dbReference>
<dbReference type="PROSITE" id="PS51219">
    <property type="entry name" value="DPCK"/>
    <property type="match status" value="1"/>
</dbReference>
<dbReference type="SUPFAM" id="SSF52540">
    <property type="entry name" value="P-loop containing nucleoside triphosphate hydrolases"/>
    <property type="match status" value="1"/>
</dbReference>
<evidence type="ECO:0000313" key="7">
    <source>
        <dbReference type="EMBL" id="ANH81155.1"/>
    </source>
</evidence>
<evidence type="ECO:0000256" key="6">
    <source>
        <dbReference type="NCBIfam" id="TIGR00152"/>
    </source>
</evidence>
<keyword evidence="3 5" id="KW-0067">ATP-binding</keyword>
<comment type="similarity">
    <text evidence="1 5">Belongs to the CoaE family.</text>
</comment>
<dbReference type="HAMAP" id="MF_00376">
    <property type="entry name" value="Dephospho_CoA_kinase"/>
    <property type="match status" value="1"/>
</dbReference>
<feature type="binding site" evidence="5">
    <location>
        <begin position="11"/>
        <end position="16"/>
    </location>
    <ligand>
        <name>ATP</name>
        <dbReference type="ChEBI" id="CHEBI:30616"/>
    </ligand>
</feature>
<dbReference type="GO" id="GO:0005524">
    <property type="term" value="F:ATP binding"/>
    <property type="evidence" value="ECO:0007669"/>
    <property type="project" value="UniProtKB-UniRule"/>
</dbReference>
<dbReference type="UniPathway" id="UPA00241">
    <property type="reaction ID" value="UER00356"/>
</dbReference>
<dbReference type="STRING" id="1176587.A8C56_09340"/>
<keyword evidence="5" id="KW-0808">Transferase</keyword>
<dbReference type="OrthoDB" id="9812943at2"/>
<dbReference type="GO" id="GO:0015937">
    <property type="term" value="P:coenzyme A biosynthetic process"/>
    <property type="evidence" value="ECO:0007669"/>
    <property type="project" value="UniProtKB-UniRule"/>
</dbReference>
<name>A0A1A9I1E5_9BACT</name>
<evidence type="ECO:0000256" key="1">
    <source>
        <dbReference type="ARBA" id="ARBA00009018"/>
    </source>
</evidence>
<dbReference type="Proteomes" id="UP000077667">
    <property type="component" value="Chromosome"/>
</dbReference>
<dbReference type="EC" id="2.7.1.24" evidence="5 6"/>
<organism evidence="7 8">
    <name type="scientific">Niabella ginsenosidivorans</name>
    <dbReference type="NCBI Taxonomy" id="1176587"/>
    <lineage>
        <taxon>Bacteria</taxon>
        <taxon>Pseudomonadati</taxon>
        <taxon>Bacteroidota</taxon>
        <taxon>Chitinophagia</taxon>
        <taxon>Chitinophagales</taxon>
        <taxon>Chitinophagaceae</taxon>
        <taxon>Niabella</taxon>
    </lineage>
</organism>
<gene>
    <name evidence="5" type="primary">coaE</name>
    <name evidence="7" type="ORF">A8C56_09340</name>
</gene>
<evidence type="ECO:0000256" key="5">
    <source>
        <dbReference type="HAMAP-Rule" id="MF_00376"/>
    </source>
</evidence>
<dbReference type="KEGG" id="nia:A8C56_09340"/>
<accession>A0A1A9I1E5</accession>
<dbReference type="EMBL" id="CP015772">
    <property type="protein sequence ID" value="ANH81155.1"/>
    <property type="molecule type" value="Genomic_DNA"/>
</dbReference>
<dbReference type="InterPro" id="IPR027417">
    <property type="entry name" value="P-loop_NTPase"/>
</dbReference>
<dbReference type="RefSeq" id="WP_067754914.1">
    <property type="nucleotide sequence ID" value="NZ_CP015772.1"/>
</dbReference>
<keyword evidence="5" id="KW-0963">Cytoplasm</keyword>
<comment type="pathway">
    <text evidence="5">Cofactor biosynthesis; coenzyme A biosynthesis; CoA from (R)-pantothenate: step 5/5.</text>
</comment>
<evidence type="ECO:0000313" key="8">
    <source>
        <dbReference type="Proteomes" id="UP000077667"/>
    </source>
</evidence>
<dbReference type="GO" id="GO:0004140">
    <property type="term" value="F:dephospho-CoA kinase activity"/>
    <property type="evidence" value="ECO:0007669"/>
    <property type="project" value="UniProtKB-UniRule"/>
</dbReference>
<evidence type="ECO:0000256" key="4">
    <source>
        <dbReference type="ARBA" id="ARBA00022993"/>
    </source>
</evidence>
<sequence>MLKVGITGGIGSGKTLAASLFKTLGIPVYDADAAAKRLMSTSKSLQQQLIAAFGEEAFKNGQLDRAFLAARVFGDDEQLKKINSIVHPAAIQDSQDWFKQQHAPYAIKEASILFETGSDQYLDYIIGVTAPEQLRIQRTIERSHLTEQQVRERMDKQMDETEKMRRCHFVINNNGHLSLIEQVVKIHEALLYKSARQ</sequence>
<evidence type="ECO:0000256" key="3">
    <source>
        <dbReference type="ARBA" id="ARBA00022840"/>
    </source>
</evidence>
<evidence type="ECO:0000256" key="2">
    <source>
        <dbReference type="ARBA" id="ARBA00022741"/>
    </source>
</evidence>
<dbReference type="InterPro" id="IPR001977">
    <property type="entry name" value="Depp_CoAkinase"/>
</dbReference>